<evidence type="ECO:0000256" key="5">
    <source>
        <dbReference type="RuleBase" id="RU367124"/>
    </source>
</evidence>
<comment type="domain">
    <text evidence="5">The RxLR-dEER motif acts to carry the protein into the host cell cytoplasm through binding to cell surface phosphatidylinositol-3-phosphate.</text>
</comment>
<proteinExistence type="inferred from homology"/>
<gene>
    <name evidence="6" type="ORF">GN244_ATG15077</name>
    <name evidence="7" type="ORF">GN958_ATG21209</name>
</gene>
<evidence type="ECO:0000313" key="7">
    <source>
        <dbReference type="EMBL" id="KAF4129714.1"/>
    </source>
</evidence>
<accession>A0A833SDQ1</accession>
<dbReference type="InterPro" id="IPR031825">
    <property type="entry name" value="RXLR"/>
</dbReference>
<comment type="similarity">
    <text evidence="2 5">Belongs to the RxLR effector family.</text>
</comment>
<comment type="function">
    <text evidence="5">Effector that suppresses plant defense responses during pathogen infection.</text>
</comment>
<reference evidence="6" key="1">
    <citation type="submission" date="2020-04" db="EMBL/GenBank/DDBJ databases">
        <title>Hybrid Assembly of Korean Phytophthora infestans isolates.</title>
        <authorList>
            <person name="Prokchorchik M."/>
            <person name="Lee Y."/>
            <person name="Seo J."/>
            <person name="Cho J.-H."/>
            <person name="Park Y.-E."/>
            <person name="Jang D.-C."/>
            <person name="Im J.-S."/>
            <person name="Choi J.-G."/>
            <person name="Park H.-J."/>
            <person name="Lee G.-B."/>
            <person name="Lee Y.-G."/>
            <person name="Hong S.-Y."/>
            <person name="Cho K."/>
            <person name="Sohn K.H."/>
        </authorList>
    </citation>
    <scope>NUCLEOTIDE SEQUENCE</scope>
    <source>
        <strain evidence="6">KR_1_A1</strain>
        <strain evidence="7">KR_2_A2</strain>
    </source>
</reference>
<keyword evidence="8" id="KW-1185">Reference proteome</keyword>
<dbReference type="Proteomes" id="UP000602510">
    <property type="component" value="Unassembled WGS sequence"/>
</dbReference>
<feature type="signal peptide" evidence="5">
    <location>
        <begin position="1"/>
        <end position="21"/>
    </location>
</feature>
<dbReference type="EMBL" id="JAACNO010002937">
    <property type="protein sequence ID" value="KAF4129714.1"/>
    <property type="molecule type" value="Genomic_DNA"/>
</dbReference>
<dbReference type="Proteomes" id="UP000704712">
    <property type="component" value="Unassembled WGS sequence"/>
</dbReference>
<organism evidence="6 8">
    <name type="scientific">Phytophthora infestans</name>
    <name type="common">Potato late blight agent</name>
    <name type="synonym">Botrytis infestans</name>
    <dbReference type="NCBI Taxonomy" id="4787"/>
    <lineage>
        <taxon>Eukaryota</taxon>
        <taxon>Sar</taxon>
        <taxon>Stramenopiles</taxon>
        <taxon>Oomycota</taxon>
        <taxon>Peronosporomycetes</taxon>
        <taxon>Peronosporales</taxon>
        <taxon>Peronosporaceae</taxon>
        <taxon>Phytophthora</taxon>
    </lineage>
</organism>
<evidence type="ECO:0000313" key="8">
    <source>
        <dbReference type="Proteomes" id="UP000602510"/>
    </source>
</evidence>
<name>A0A833SDQ1_PHYIN</name>
<comment type="caution">
    <text evidence="6">The sequence shown here is derived from an EMBL/GenBank/DDBJ whole genome shotgun (WGS) entry which is preliminary data.</text>
</comment>
<evidence type="ECO:0000256" key="2">
    <source>
        <dbReference type="ARBA" id="ARBA00010400"/>
    </source>
</evidence>
<comment type="subcellular location">
    <subcellularLocation>
        <location evidence="1 5">Secreted</location>
    </subcellularLocation>
</comment>
<sequence>MRLSYIIFLATAALIATSTSGQGQNAEISAPATWENDIPIKRFLRKRDTNDAEERAINFKVPVKVKQFGGKVKRLSIYNALLVLARKKPKWVLEHYPHLYDGYRRFYRNRMVEGVKYS</sequence>
<dbReference type="EMBL" id="WSZM01000443">
    <property type="protein sequence ID" value="KAF4032972.1"/>
    <property type="molecule type" value="Genomic_DNA"/>
</dbReference>
<dbReference type="AlphaFoldDB" id="A0A833SDQ1"/>
<feature type="chain" id="PRO_5044948235" description="RxLR effector protein" evidence="5">
    <location>
        <begin position="22"/>
        <end position="118"/>
    </location>
</feature>
<protein>
    <recommendedName>
        <fullName evidence="5">RxLR effector protein</fullName>
    </recommendedName>
</protein>
<evidence type="ECO:0000313" key="6">
    <source>
        <dbReference type="EMBL" id="KAF4032972.1"/>
    </source>
</evidence>
<evidence type="ECO:0000256" key="3">
    <source>
        <dbReference type="ARBA" id="ARBA00022525"/>
    </source>
</evidence>
<dbReference type="OMA" id="ATWENDI"/>
<dbReference type="Pfam" id="PF16810">
    <property type="entry name" value="RXLR"/>
    <property type="match status" value="1"/>
</dbReference>
<keyword evidence="3 5" id="KW-0964">Secreted</keyword>
<evidence type="ECO:0000256" key="1">
    <source>
        <dbReference type="ARBA" id="ARBA00004613"/>
    </source>
</evidence>
<evidence type="ECO:0000256" key="4">
    <source>
        <dbReference type="ARBA" id="ARBA00022729"/>
    </source>
</evidence>
<keyword evidence="4 5" id="KW-0732">Signal</keyword>